<keyword evidence="5" id="KW-0119">Carbohydrate metabolism</keyword>
<dbReference type="InterPro" id="IPR000887">
    <property type="entry name" value="Aldlse_KDPG_KHG"/>
</dbReference>
<comment type="pathway">
    <text evidence="1">Carbohydrate acid metabolism.</text>
</comment>
<accession>A0ABP8U9M0</accession>
<evidence type="ECO:0000256" key="3">
    <source>
        <dbReference type="ARBA" id="ARBA00011233"/>
    </source>
</evidence>
<dbReference type="InterPro" id="IPR013785">
    <property type="entry name" value="Aldolase_TIM"/>
</dbReference>
<protein>
    <submittedName>
        <fullName evidence="6">Bifunctional 4-hydroxy-2-oxoglutarate aldolase/2-dehydro-3-deoxy-phosphogluconate aldolase</fullName>
    </submittedName>
</protein>
<evidence type="ECO:0000256" key="2">
    <source>
        <dbReference type="ARBA" id="ARBA00006906"/>
    </source>
</evidence>
<dbReference type="SUPFAM" id="SSF51569">
    <property type="entry name" value="Aldolase"/>
    <property type="match status" value="1"/>
</dbReference>
<dbReference type="RefSeq" id="WP_345432221.1">
    <property type="nucleotide sequence ID" value="NZ_BAABHK010000005.1"/>
</dbReference>
<evidence type="ECO:0000256" key="1">
    <source>
        <dbReference type="ARBA" id="ARBA00004761"/>
    </source>
</evidence>
<comment type="caution">
    <text evidence="6">The sequence shown here is derived from an EMBL/GenBank/DDBJ whole genome shotgun (WGS) entry which is preliminary data.</text>
</comment>
<organism evidence="6 7">
    <name type="scientific">Actinoallomurus vinaceus</name>
    <dbReference type="NCBI Taxonomy" id="1080074"/>
    <lineage>
        <taxon>Bacteria</taxon>
        <taxon>Bacillati</taxon>
        <taxon>Actinomycetota</taxon>
        <taxon>Actinomycetes</taxon>
        <taxon>Streptosporangiales</taxon>
        <taxon>Thermomonosporaceae</taxon>
        <taxon>Actinoallomurus</taxon>
    </lineage>
</organism>
<gene>
    <name evidence="6" type="ORF">GCM10023196_038200</name>
</gene>
<dbReference type="PANTHER" id="PTHR30246">
    <property type="entry name" value="2-KETO-3-DEOXY-6-PHOSPHOGLUCONATE ALDOLASE"/>
    <property type="match status" value="1"/>
</dbReference>
<dbReference type="Proteomes" id="UP001501442">
    <property type="component" value="Unassembled WGS sequence"/>
</dbReference>
<proteinExistence type="inferred from homology"/>
<dbReference type="EMBL" id="BAABHK010000005">
    <property type="protein sequence ID" value="GAA4627146.1"/>
    <property type="molecule type" value="Genomic_DNA"/>
</dbReference>
<dbReference type="Gene3D" id="3.20.20.70">
    <property type="entry name" value="Aldolase class I"/>
    <property type="match status" value="1"/>
</dbReference>
<dbReference type="Pfam" id="PF01081">
    <property type="entry name" value="Aldolase"/>
    <property type="match status" value="1"/>
</dbReference>
<keyword evidence="4" id="KW-0456">Lyase</keyword>
<evidence type="ECO:0000256" key="4">
    <source>
        <dbReference type="ARBA" id="ARBA00023239"/>
    </source>
</evidence>
<comment type="subunit">
    <text evidence="3">Homotrimer.</text>
</comment>
<reference evidence="7" key="1">
    <citation type="journal article" date="2019" name="Int. J. Syst. Evol. Microbiol.">
        <title>The Global Catalogue of Microorganisms (GCM) 10K type strain sequencing project: providing services to taxonomists for standard genome sequencing and annotation.</title>
        <authorList>
            <consortium name="The Broad Institute Genomics Platform"/>
            <consortium name="The Broad Institute Genome Sequencing Center for Infectious Disease"/>
            <person name="Wu L."/>
            <person name="Ma J."/>
        </authorList>
    </citation>
    <scope>NUCLEOTIDE SEQUENCE [LARGE SCALE GENOMIC DNA]</scope>
    <source>
        <strain evidence="7">JCM 17939</strain>
    </source>
</reference>
<sequence length="218" mass="22456">MTEPTRLDGTELLAALRARRILGIIRGRDPDASVRAAVALAEEGVDLLEVSLTGADALAVITRIRAELGSEFRLGAGTVLRAEDADAAAGAGASFAVTPAMGEGVTRAIERGMPVLTGALTPTELWQAHLLGATAVKIFPAAQHGPGYIRALRDPFPDVPLIPVGGVDAERAEEYLAAGAVAVGVASPLAGDAPHGGDLAALRERARRFRDAVAAWTT</sequence>
<evidence type="ECO:0000313" key="7">
    <source>
        <dbReference type="Proteomes" id="UP001501442"/>
    </source>
</evidence>
<comment type="similarity">
    <text evidence="2">Belongs to the KHG/KDPG aldolase family.</text>
</comment>
<dbReference type="PANTHER" id="PTHR30246:SF1">
    <property type="entry name" value="2-DEHYDRO-3-DEOXY-6-PHOSPHOGALACTONATE ALDOLASE-RELATED"/>
    <property type="match status" value="1"/>
</dbReference>
<dbReference type="CDD" id="cd00452">
    <property type="entry name" value="KDPG_aldolase"/>
    <property type="match status" value="1"/>
</dbReference>
<name>A0ABP8U9M0_9ACTN</name>
<evidence type="ECO:0000256" key="5">
    <source>
        <dbReference type="ARBA" id="ARBA00023277"/>
    </source>
</evidence>
<keyword evidence="7" id="KW-1185">Reference proteome</keyword>
<evidence type="ECO:0000313" key="6">
    <source>
        <dbReference type="EMBL" id="GAA4627146.1"/>
    </source>
</evidence>